<dbReference type="PANTHER" id="PTHR33711">
    <property type="entry name" value="DIOXYGENASE, PUTATIVE (AFU_ORTHOLOGUE AFUA_2G02910)-RELATED"/>
    <property type="match status" value="1"/>
</dbReference>
<keyword evidence="3 5" id="KW-0560">Oxidoreductase</keyword>
<comment type="caution">
    <text evidence="5">The sequence shown here is derived from an EMBL/GenBank/DDBJ whole genome shotgun (WGS) entry which is preliminary data.</text>
</comment>
<evidence type="ECO:0000256" key="2">
    <source>
        <dbReference type="ARBA" id="ARBA00022964"/>
    </source>
</evidence>
<dbReference type="NCBIfam" id="TIGR02422">
    <property type="entry name" value="protocat_beta"/>
    <property type="match status" value="1"/>
</dbReference>
<dbReference type="GO" id="GO:0008199">
    <property type="term" value="F:ferric iron binding"/>
    <property type="evidence" value="ECO:0007669"/>
    <property type="project" value="InterPro"/>
</dbReference>
<dbReference type="InterPro" id="IPR012785">
    <property type="entry name" value="Protocat_dOase_b"/>
</dbReference>
<organism evidence="5 6">
    <name type="scientific">Arthrobacter cavernae</name>
    <dbReference type="NCBI Taxonomy" id="2817681"/>
    <lineage>
        <taxon>Bacteria</taxon>
        <taxon>Bacillati</taxon>
        <taxon>Actinomycetota</taxon>
        <taxon>Actinomycetes</taxon>
        <taxon>Micrococcales</taxon>
        <taxon>Micrococcaceae</taxon>
        <taxon>Arthrobacter</taxon>
    </lineage>
</organism>
<dbReference type="PROSITE" id="PS00083">
    <property type="entry name" value="INTRADIOL_DIOXYGENAS"/>
    <property type="match status" value="1"/>
</dbReference>
<sequence length="291" mass="32387">MLDQSTSVLPAEDELVPAAEPRAAHVSSDAAANTQEDLTAEIGSLSDAYARALRNGAAPETQPRLDYAPYRSSILRHPTKNLYHADPETIELYSPAFGHQDVHALESDLTIQHNGEPIGERIIVQGKVLDGDGRPVAGQLVEIWQANAAGRYIHKRDQHPAPLDPNFTGVGRCITGPDGSYRFTTIKPGAYPWKNHLNAWRPAHIHFSMFGTEFTQRIVTQMYFPGDQLFPLDPIYQSIVDQDARDRLVATYNHEQTSPEWALGYNWDIILSGSKRTWTENEAFGNAGDEE</sequence>
<dbReference type="InterPro" id="IPR024756">
    <property type="entry name" value="PCDO_beta_N"/>
</dbReference>
<protein>
    <submittedName>
        <fullName evidence="5">Protocatechuate 3,4-dioxygenase subunit beta</fullName>
        <ecNumber evidence="5">1.13.11.3</ecNumber>
    </submittedName>
</protein>
<name>A0A939KJI4_9MICC</name>
<evidence type="ECO:0000259" key="4">
    <source>
        <dbReference type="PROSITE" id="PS00083"/>
    </source>
</evidence>
<feature type="domain" description="Intradiol ring-cleavage dioxygenases" evidence="4">
    <location>
        <begin position="124"/>
        <end position="152"/>
    </location>
</feature>
<dbReference type="InterPro" id="IPR050770">
    <property type="entry name" value="Intradiol_RC_Dioxygenase"/>
</dbReference>
<accession>A0A939KJI4</accession>
<dbReference type="Pfam" id="PF12391">
    <property type="entry name" value="PCDO_beta_N"/>
    <property type="match status" value="1"/>
</dbReference>
<evidence type="ECO:0000313" key="6">
    <source>
        <dbReference type="Proteomes" id="UP000664164"/>
    </source>
</evidence>
<comment type="similarity">
    <text evidence="1">Belongs to the intradiol ring-cleavage dioxygenase family.</text>
</comment>
<dbReference type="InterPro" id="IPR000627">
    <property type="entry name" value="Intradiol_dOase_C"/>
</dbReference>
<dbReference type="EMBL" id="JAFNLL010000013">
    <property type="protein sequence ID" value="MBO1267764.1"/>
    <property type="molecule type" value="Genomic_DNA"/>
</dbReference>
<keyword evidence="6" id="KW-1185">Reference proteome</keyword>
<dbReference type="PANTHER" id="PTHR33711:SF10">
    <property type="entry name" value="INTRADIOL RING-CLEAVAGE DIOXYGENASES DOMAIN-CONTAINING PROTEIN"/>
    <property type="match status" value="1"/>
</dbReference>
<reference evidence="5" key="1">
    <citation type="submission" date="2021-03" db="EMBL/GenBank/DDBJ databases">
        <title>A new species, PO-11, isolated from a karst cave deposit.</title>
        <authorList>
            <person name="Zhaoxiaoyong W."/>
        </authorList>
    </citation>
    <scope>NUCLEOTIDE SEQUENCE</scope>
    <source>
        <strain evidence="5">PO-11</strain>
    </source>
</reference>
<proteinExistence type="inferred from homology"/>
<dbReference type="SUPFAM" id="SSF49482">
    <property type="entry name" value="Aromatic compound dioxygenase"/>
    <property type="match status" value="1"/>
</dbReference>
<gene>
    <name evidence="5" type="primary">pcaH</name>
    <name evidence="5" type="ORF">J1902_07165</name>
</gene>
<dbReference type="GO" id="GO:0018578">
    <property type="term" value="F:protocatechuate 3,4-dioxygenase activity"/>
    <property type="evidence" value="ECO:0007669"/>
    <property type="project" value="UniProtKB-EC"/>
</dbReference>
<evidence type="ECO:0000256" key="1">
    <source>
        <dbReference type="ARBA" id="ARBA00007825"/>
    </source>
</evidence>
<keyword evidence="2" id="KW-0223">Dioxygenase</keyword>
<dbReference type="Gene3D" id="2.60.130.10">
    <property type="entry name" value="Aromatic compound dioxygenase"/>
    <property type="match status" value="1"/>
</dbReference>
<dbReference type="GO" id="GO:0019619">
    <property type="term" value="P:3,4-dihydroxybenzoate catabolic process"/>
    <property type="evidence" value="ECO:0007669"/>
    <property type="project" value="InterPro"/>
</dbReference>
<dbReference type="InterPro" id="IPR015889">
    <property type="entry name" value="Intradiol_dOase_core"/>
</dbReference>
<dbReference type="Pfam" id="PF00775">
    <property type="entry name" value="Dioxygenase_C"/>
    <property type="match status" value="1"/>
</dbReference>
<dbReference type="EC" id="1.13.11.3" evidence="5"/>
<dbReference type="AlphaFoldDB" id="A0A939KJI4"/>
<evidence type="ECO:0000256" key="3">
    <source>
        <dbReference type="ARBA" id="ARBA00023002"/>
    </source>
</evidence>
<dbReference type="Proteomes" id="UP000664164">
    <property type="component" value="Unassembled WGS sequence"/>
</dbReference>
<dbReference type="RefSeq" id="WP_207615568.1">
    <property type="nucleotide sequence ID" value="NZ_JAFNLL010000013.1"/>
</dbReference>
<evidence type="ECO:0000313" key="5">
    <source>
        <dbReference type="EMBL" id="MBO1267764.1"/>
    </source>
</evidence>